<comment type="caution">
    <text evidence="1">The sequence shown here is derived from an EMBL/GenBank/DDBJ whole genome shotgun (WGS) entry which is preliminary data.</text>
</comment>
<evidence type="ECO:0000313" key="1">
    <source>
        <dbReference type="EMBL" id="KAF2628803.1"/>
    </source>
</evidence>
<feature type="non-terminal residue" evidence="1">
    <location>
        <position position="1"/>
    </location>
</feature>
<dbReference type="Proteomes" id="UP000799754">
    <property type="component" value="Unassembled WGS sequence"/>
</dbReference>
<protein>
    <submittedName>
        <fullName evidence="1">Uncharacterized protein</fullName>
    </submittedName>
</protein>
<reference evidence="1" key="1">
    <citation type="journal article" date="2020" name="Stud. Mycol.">
        <title>101 Dothideomycetes genomes: a test case for predicting lifestyles and emergence of pathogens.</title>
        <authorList>
            <person name="Haridas S."/>
            <person name="Albert R."/>
            <person name="Binder M."/>
            <person name="Bloem J."/>
            <person name="Labutti K."/>
            <person name="Salamov A."/>
            <person name="Andreopoulos B."/>
            <person name="Baker S."/>
            <person name="Barry K."/>
            <person name="Bills G."/>
            <person name="Bluhm B."/>
            <person name="Cannon C."/>
            <person name="Castanera R."/>
            <person name="Culley D."/>
            <person name="Daum C."/>
            <person name="Ezra D."/>
            <person name="Gonzalez J."/>
            <person name="Henrissat B."/>
            <person name="Kuo A."/>
            <person name="Liang C."/>
            <person name="Lipzen A."/>
            <person name="Lutzoni F."/>
            <person name="Magnuson J."/>
            <person name="Mondo S."/>
            <person name="Nolan M."/>
            <person name="Ohm R."/>
            <person name="Pangilinan J."/>
            <person name="Park H.-J."/>
            <person name="Ramirez L."/>
            <person name="Alfaro M."/>
            <person name="Sun H."/>
            <person name="Tritt A."/>
            <person name="Yoshinaga Y."/>
            <person name="Zwiers L.-H."/>
            <person name="Turgeon B."/>
            <person name="Goodwin S."/>
            <person name="Spatafora J."/>
            <person name="Crous P."/>
            <person name="Grigoriev I."/>
        </authorList>
    </citation>
    <scope>NUCLEOTIDE SEQUENCE</scope>
    <source>
        <strain evidence="1">CBS 525.71</strain>
    </source>
</reference>
<proteinExistence type="predicted"/>
<gene>
    <name evidence="1" type="ORF">BU25DRAFT_409834</name>
</gene>
<keyword evidence="2" id="KW-1185">Reference proteome</keyword>
<sequence>RNHQLRSHYRAVCTRPKKANLDAWFNEWVTITRLLTEARMPEIDGNRSQEDFILSIRGLDHSWAATQLQGLIRKDQRGEQYASTADLVAEFRSYYRCARLIESLIGTFARLGFATKPDGPISRGESIRRVICLCGDKHKFKDCPYVNHSLRQRHWMPDSSIQRKFDELCQQSENPASKVLRRVEAQLRKYGKLTEDVKKQSVISMDDGQPVRNTTHCNVIRL</sequence>
<accession>A0ACB6S434</accession>
<organism evidence="1 2">
    <name type="scientific">Macroventuria anomochaeta</name>
    <dbReference type="NCBI Taxonomy" id="301207"/>
    <lineage>
        <taxon>Eukaryota</taxon>
        <taxon>Fungi</taxon>
        <taxon>Dikarya</taxon>
        <taxon>Ascomycota</taxon>
        <taxon>Pezizomycotina</taxon>
        <taxon>Dothideomycetes</taxon>
        <taxon>Pleosporomycetidae</taxon>
        <taxon>Pleosporales</taxon>
        <taxon>Pleosporineae</taxon>
        <taxon>Didymellaceae</taxon>
        <taxon>Macroventuria</taxon>
    </lineage>
</organism>
<dbReference type="EMBL" id="MU006712">
    <property type="protein sequence ID" value="KAF2628803.1"/>
    <property type="molecule type" value="Genomic_DNA"/>
</dbReference>
<evidence type="ECO:0000313" key="2">
    <source>
        <dbReference type="Proteomes" id="UP000799754"/>
    </source>
</evidence>
<name>A0ACB6S434_9PLEO</name>